<keyword evidence="3" id="KW-1185">Reference proteome</keyword>
<gene>
    <name evidence="2" type="ORF">GPM19_02975</name>
</gene>
<comment type="caution">
    <text evidence="2">The sequence shown here is derived from an EMBL/GenBank/DDBJ whole genome shotgun (WGS) entry which is preliminary data.</text>
</comment>
<feature type="domain" description="Peptidase S24/S26A/S26B/S26C" evidence="1">
    <location>
        <begin position="11"/>
        <end position="96"/>
    </location>
</feature>
<protein>
    <recommendedName>
        <fullName evidence="1">Peptidase S24/S26A/S26B/S26C domain-containing protein</fullName>
    </recommendedName>
</protein>
<dbReference type="Proteomes" id="UP000437638">
    <property type="component" value="Unassembled WGS sequence"/>
</dbReference>
<organism evidence="2 3">
    <name type="scientific">Vreelandella zhuhanensis</name>
    <dbReference type="NCBI Taxonomy" id="2684210"/>
    <lineage>
        <taxon>Bacteria</taxon>
        <taxon>Pseudomonadati</taxon>
        <taxon>Pseudomonadota</taxon>
        <taxon>Gammaproteobacteria</taxon>
        <taxon>Oceanospirillales</taxon>
        <taxon>Halomonadaceae</taxon>
        <taxon>Vreelandella</taxon>
    </lineage>
</organism>
<dbReference type="InterPro" id="IPR036286">
    <property type="entry name" value="LexA/Signal_pep-like_sf"/>
</dbReference>
<proteinExistence type="predicted"/>
<dbReference type="SUPFAM" id="SSF51306">
    <property type="entry name" value="LexA/Signal peptidase"/>
    <property type="match status" value="1"/>
</dbReference>
<evidence type="ECO:0000313" key="3">
    <source>
        <dbReference type="Proteomes" id="UP000437638"/>
    </source>
</evidence>
<evidence type="ECO:0000313" key="2">
    <source>
        <dbReference type="EMBL" id="MWJ27176.1"/>
    </source>
</evidence>
<dbReference type="InterPro" id="IPR015927">
    <property type="entry name" value="Peptidase_S24_S26A/B/C"/>
</dbReference>
<reference evidence="2 3" key="1">
    <citation type="submission" date="2019-12" db="EMBL/GenBank/DDBJ databases">
        <title>Halomonas rutogse sp. nov. isolated from two lakes on Tibetan Plateau.</title>
        <authorList>
            <person name="Gao P."/>
        </authorList>
    </citation>
    <scope>NUCLEOTIDE SEQUENCE [LARGE SCALE GENOMIC DNA]</scope>
    <source>
        <strain evidence="2 3">ZH2S</strain>
    </source>
</reference>
<name>A0A7X3GYC1_9GAMM</name>
<dbReference type="AlphaFoldDB" id="A0A7X3GYC1"/>
<dbReference type="Pfam" id="PF00717">
    <property type="entry name" value="Peptidase_S24"/>
    <property type="match status" value="1"/>
</dbReference>
<sequence>MTPPAHGRVMRRNTYAVKIRGNALHDCNLFDGDVIIIRRFQNDADEETLTAEINQQEITLKKLSINRLGVHLLPADTLQPAMFLHNRDIQVLGLVMGINHHVTAH</sequence>
<evidence type="ECO:0000259" key="1">
    <source>
        <dbReference type="Pfam" id="PF00717"/>
    </source>
</evidence>
<dbReference type="Gene3D" id="2.10.109.10">
    <property type="entry name" value="Umud Fragment, subunit A"/>
    <property type="match status" value="1"/>
</dbReference>
<accession>A0A7X3GYC1</accession>
<dbReference type="EMBL" id="WTKP01000002">
    <property type="protein sequence ID" value="MWJ27176.1"/>
    <property type="molecule type" value="Genomic_DNA"/>
</dbReference>